<dbReference type="Pfam" id="PF09210">
    <property type="entry name" value="BE_C"/>
    <property type="match status" value="1"/>
</dbReference>
<feature type="active site" description="Proton donor" evidence="3">
    <location>
        <position position="353"/>
    </location>
</feature>
<keyword evidence="8" id="KW-1185">Reference proteome</keyword>
<feature type="active site" description="Nucleophile" evidence="3">
    <location>
        <position position="191"/>
    </location>
</feature>
<evidence type="ECO:0000259" key="6">
    <source>
        <dbReference type="Pfam" id="PF09210"/>
    </source>
</evidence>
<sequence length="532" mass="61942">MDITANVNLILHAHLPYVRHLEYPKFLEEDWLFEALHETYIPLLRVLEELEESNKRFKLTICFSPTFTTMCLDQPLQERFVNYLTSRIELGEKEVLRTQRECPEAYKSALMYLKAAKENLQYYEDCGRNILARYASLSKKGCIELVATAATNAYLPLYRNYETAIRAQIDLGVMSHVKVFGEQPKGFWLPECGYYPGVEDILEEYGIKWIQLPSQSVITAKNKLIRADHAPTLVGDSTIHSFVRDWSLTNLVWSDAYGYPCDSDYREFYRDIGYDLPMSYIQPYIHDDIRVFTGFKYWAITSKSAVNKKFYDAQKANTKVILHANNFLYHIRRRGLSLAAETNEIPTYTICFDADLFGHRWFEGINFIKNILLSDTKETGINFTTPSECLNYTIESERGYFNECSWGHGGFSDVWLDGSNAWIYRHTHKAIERMQELAFRFPNQSSLKARFLNQAAREVVLAMASDWPYILYDKTSVGYAEKRLRNHLGSFNVVYSNMCKNAVNTEWLIKAERRNAIFPDIDYNIFLPRSTK</sequence>
<evidence type="ECO:0000259" key="5">
    <source>
        <dbReference type="Pfam" id="PF03065"/>
    </source>
</evidence>
<comment type="caution">
    <text evidence="7">The sequence shown here is derived from an EMBL/GenBank/DDBJ whole genome shotgun (WGS) entry which is preliminary data.</text>
</comment>
<feature type="domain" description="Glycoside hydrolase family 57 N-terminal" evidence="5">
    <location>
        <begin position="9"/>
        <end position="391"/>
    </location>
</feature>
<dbReference type="SUPFAM" id="SSF88688">
    <property type="entry name" value="Families 57/38 glycoside transferase middle domain"/>
    <property type="match status" value="1"/>
</dbReference>
<name>A0A7X2PDC3_9SPIO</name>
<gene>
    <name evidence="7" type="ORF">FYJ80_05810</name>
</gene>
<dbReference type="GO" id="GO:0003844">
    <property type="term" value="F:1,4-alpha-glucan branching enzyme activity"/>
    <property type="evidence" value="ECO:0007669"/>
    <property type="project" value="InterPro"/>
</dbReference>
<reference evidence="7 8" key="1">
    <citation type="submission" date="2019-08" db="EMBL/GenBank/DDBJ databases">
        <title>In-depth cultivation of the pig gut microbiome towards novel bacterial diversity and tailored functional studies.</title>
        <authorList>
            <person name="Wylensek D."/>
            <person name="Hitch T.C.A."/>
            <person name="Clavel T."/>
        </authorList>
    </citation>
    <scope>NUCLEOTIDE SEQUENCE [LARGE SCALE GENOMIC DNA]</scope>
    <source>
        <strain evidence="7 8">NM-380-WT-3C1</strain>
    </source>
</reference>
<dbReference type="Pfam" id="PF03065">
    <property type="entry name" value="Glyco_hydro_57"/>
    <property type="match status" value="1"/>
</dbReference>
<accession>A0A7X2PDC3</accession>
<evidence type="ECO:0000313" key="7">
    <source>
        <dbReference type="EMBL" id="MSU06295.1"/>
    </source>
</evidence>
<feature type="domain" description="1,4-alpha-glucan branching enzyme C-terminal" evidence="6">
    <location>
        <begin position="426"/>
        <end position="526"/>
    </location>
</feature>
<proteinExistence type="inferred from homology"/>
<evidence type="ECO:0000256" key="2">
    <source>
        <dbReference type="ARBA" id="ARBA00023277"/>
    </source>
</evidence>
<dbReference type="GO" id="GO:0030979">
    <property type="term" value="P:alpha-glucan biosynthetic process"/>
    <property type="evidence" value="ECO:0007669"/>
    <property type="project" value="InterPro"/>
</dbReference>
<evidence type="ECO:0000256" key="4">
    <source>
        <dbReference type="RuleBase" id="RU361196"/>
    </source>
</evidence>
<dbReference type="InterPro" id="IPR037090">
    <property type="entry name" value="57_glycoside_trans_central"/>
</dbReference>
<dbReference type="AlphaFoldDB" id="A0A7X2PDC3"/>
<dbReference type="Gene3D" id="3.20.110.10">
    <property type="entry name" value="Glycoside hydrolase 38, N terminal domain"/>
    <property type="match status" value="1"/>
</dbReference>
<dbReference type="EMBL" id="VUNN01000009">
    <property type="protein sequence ID" value="MSU06295.1"/>
    <property type="molecule type" value="Genomic_DNA"/>
</dbReference>
<dbReference type="SUPFAM" id="SSF88713">
    <property type="entry name" value="Glycoside hydrolase/deacetylase"/>
    <property type="match status" value="1"/>
</dbReference>
<dbReference type="GO" id="GO:0005576">
    <property type="term" value="C:extracellular region"/>
    <property type="evidence" value="ECO:0007669"/>
    <property type="project" value="TreeGrafter"/>
</dbReference>
<protein>
    <submittedName>
        <fullName evidence="7">DUF1957 domain-containing protein</fullName>
    </submittedName>
</protein>
<dbReference type="InterPro" id="IPR011330">
    <property type="entry name" value="Glyco_hydro/deAcase_b/a-brl"/>
</dbReference>
<dbReference type="InterPro" id="IPR028995">
    <property type="entry name" value="Glyco_hydro_57/38_cen_sf"/>
</dbReference>
<dbReference type="InterPro" id="IPR015293">
    <property type="entry name" value="BE_C"/>
</dbReference>
<comment type="similarity">
    <text evidence="1 4">Belongs to the glycosyl hydrolase 57 family.</text>
</comment>
<keyword evidence="2 4" id="KW-0119">Carbohydrate metabolism</keyword>
<dbReference type="InterPro" id="IPR027291">
    <property type="entry name" value="Glyco_hydro_38_N_sf"/>
</dbReference>
<evidence type="ECO:0000256" key="1">
    <source>
        <dbReference type="ARBA" id="ARBA00006821"/>
    </source>
</evidence>
<dbReference type="PANTHER" id="PTHR41695">
    <property type="entry name" value="1,4-ALPHA-GLUCAN BRANCHING ENZYME RV3031-RELATED"/>
    <property type="match status" value="1"/>
</dbReference>
<evidence type="ECO:0000256" key="3">
    <source>
        <dbReference type="PIRSR" id="PIRSR640042-1"/>
    </source>
</evidence>
<dbReference type="Proteomes" id="UP000460549">
    <property type="component" value="Unassembled WGS sequence"/>
</dbReference>
<organism evidence="7 8">
    <name type="scientific">Bullifex porci</name>
    <dbReference type="NCBI Taxonomy" id="2606638"/>
    <lineage>
        <taxon>Bacteria</taxon>
        <taxon>Pseudomonadati</taxon>
        <taxon>Spirochaetota</taxon>
        <taxon>Spirochaetia</taxon>
        <taxon>Spirochaetales</taxon>
        <taxon>Spirochaetaceae</taxon>
        <taxon>Bullifex</taxon>
    </lineage>
</organism>
<dbReference type="RefSeq" id="WP_154425271.1">
    <property type="nucleotide sequence ID" value="NZ_VUNN01000009.1"/>
</dbReference>
<dbReference type="PANTHER" id="PTHR41695:SF1">
    <property type="entry name" value="1,4-ALPHA-GLUCAN BRANCHING ENZYME TK1436"/>
    <property type="match status" value="1"/>
</dbReference>
<dbReference type="InterPro" id="IPR040042">
    <property type="entry name" value="Branching_enz_MT3115-like"/>
</dbReference>
<evidence type="ECO:0000313" key="8">
    <source>
        <dbReference type="Proteomes" id="UP000460549"/>
    </source>
</evidence>
<dbReference type="Gene3D" id="1.20.1430.10">
    <property type="entry name" value="Families 57/38 glycoside transferase, middle domain"/>
    <property type="match status" value="1"/>
</dbReference>
<dbReference type="InterPro" id="IPR004300">
    <property type="entry name" value="Glyco_hydro_57_N"/>
</dbReference>